<accession>A0A7G8TBP2</accession>
<dbReference type="Gene3D" id="3.40.50.720">
    <property type="entry name" value="NAD(P)-binding Rossmann-like Domain"/>
    <property type="match status" value="1"/>
</dbReference>
<dbReference type="InterPro" id="IPR013149">
    <property type="entry name" value="ADH-like_C"/>
</dbReference>
<dbReference type="GO" id="GO:0008270">
    <property type="term" value="F:zinc ion binding"/>
    <property type="evidence" value="ECO:0007669"/>
    <property type="project" value="InterPro"/>
</dbReference>
<dbReference type="PANTHER" id="PTHR43401:SF2">
    <property type="entry name" value="L-THREONINE 3-DEHYDROGENASE"/>
    <property type="match status" value="1"/>
</dbReference>
<reference evidence="6 7" key="1">
    <citation type="submission" date="2020-08" db="EMBL/GenBank/DDBJ databases">
        <title>The isolate Caproiciproducens sp. 7D4C2 produces n-caproate at mildly acidic conditions from hexoses: genome and rBOX comparison with related strains and chain-elongating bacteria.</title>
        <authorList>
            <person name="Esquivel-Elizondo S."/>
            <person name="Bagci C."/>
            <person name="Temovska M."/>
            <person name="Jeon B.S."/>
            <person name="Bessarab I."/>
            <person name="Williams R.B.H."/>
            <person name="Huson D.H."/>
            <person name="Angenent L.T."/>
        </authorList>
    </citation>
    <scope>NUCLEOTIDE SEQUENCE [LARGE SCALE GENOMIC DNA]</scope>
    <source>
        <strain evidence="6 7">7D4C2</strain>
    </source>
</reference>
<keyword evidence="1 4" id="KW-0479">Metal-binding</keyword>
<keyword evidence="2 4" id="KW-0862">Zinc</keyword>
<dbReference type="SUPFAM" id="SSF51735">
    <property type="entry name" value="NAD(P)-binding Rossmann-fold domains"/>
    <property type="match status" value="1"/>
</dbReference>
<dbReference type="InterPro" id="IPR036291">
    <property type="entry name" value="NAD(P)-bd_dom_sf"/>
</dbReference>
<organism evidence="6 7">
    <name type="scientific">Caproicibacter fermentans</name>
    <dbReference type="NCBI Taxonomy" id="2576756"/>
    <lineage>
        <taxon>Bacteria</taxon>
        <taxon>Bacillati</taxon>
        <taxon>Bacillota</taxon>
        <taxon>Clostridia</taxon>
        <taxon>Eubacteriales</taxon>
        <taxon>Acutalibacteraceae</taxon>
        <taxon>Caproicibacter</taxon>
    </lineage>
</organism>
<dbReference type="InterPro" id="IPR011032">
    <property type="entry name" value="GroES-like_sf"/>
</dbReference>
<evidence type="ECO:0000259" key="5">
    <source>
        <dbReference type="SMART" id="SM00829"/>
    </source>
</evidence>
<dbReference type="Pfam" id="PF00107">
    <property type="entry name" value="ADH_zinc_N"/>
    <property type="match status" value="1"/>
</dbReference>
<evidence type="ECO:0000313" key="7">
    <source>
        <dbReference type="Proteomes" id="UP000515909"/>
    </source>
</evidence>
<dbReference type="InterPro" id="IPR013154">
    <property type="entry name" value="ADH-like_N"/>
</dbReference>
<dbReference type="GO" id="GO:0016491">
    <property type="term" value="F:oxidoreductase activity"/>
    <property type="evidence" value="ECO:0007669"/>
    <property type="project" value="UniProtKB-KW"/>
</dbReference>
<protein>
    <submittedName>
        <fullName evidence="6">Zinc-binding alcohol dehydrogenase family protein</fullName>
    </submittedName>
</protein>
<evidence type="ECO:0000313" key="6">
    <source>
        <dbReference type="EMBL" id="QNK41033.1"/>
    </source>
</evidence>
<dbReference type="KEGG" id="cfem:HCR03_01550"/>
<evidence type="ECO:0000256" key="4">
    <source>
        <dbReference type="RuleBase" id="RU361277"/>
    </source>
</evidence>
<sequence length="343" mass="37405">MLSLDYKAVKINKPGDLVISTEHLPDEIGENEVLIRVRAAGICGSDVGIFKGTNSLATYPRVIGHEIAGEVVKTGSVSGSFKKGDHVVIDPVVACGHCYACRKGQPNVCENLKVRGVHADGGFAEYMISRKENVYKISDRISFEEAALVEPFSIAAQVIWRGKITSDDLVLINGCGPIGLIVLQACKVIGARCMVSDLLDSRLEKAKSFHADYIVNPSRRNLEEYAMEVTQGRGVNKIVDAVGVPAVLEQAVRIASNAGAIITLGFTPKLSAVAELDITKKELEICGSRLNSHKFPQVIEWFEKGLIQPGKMISHEFFFENILDALKLNDSEPQNISKIILKF</sequence>
<dbReference type="SMART" id="SM00829">
    <property type="entry name" value="PKS_ER"/>
    <property type="match status" value="1"/>
</dbReference>
<name>A0A7G8TBP2_9FIRM</name>
<dbReference type="AlphaFoldDB" id="A0A7G8TBP2"/>
<feature type="domain" description="Enoyl reductase (ER)" evidence="5">
    <location>
        <begin position="15"/>
        <end position="341"/>
    </location>
</feature>
<evidence type="ECO:0000256" key="3">
    <source>
        <dbReference type="ARBA" id="ARBA00023002"/>
    </source>
</evidence>
<dbReference type="SUPFAM" id="SSF50129">
    <property type="entry name" value="GroES-like"/>
    <property type="match status" value="1"/>
</dbReference>
<dbReference type="InterPro" id="IPR050129">
    <property type="entry name" value="Zn_alcohol_dh"/>
</dbReference>
<evidence type="ECO:0000256" key="1">
    <source>
        <dbReference type="ARBA" id="ARBA00022723"/>
    </source>
</evidence>
<dbReference type="EMBL" id="CP060286">
    <property type="protein sequence ID" value="QNK41033.1"/>
    <property type="molecule type" value="Genomic_DNA"/>
</dbReference>
<comment type="similarity">
    <text evidence="4">Belongs to the zinc-containing alcohol dehydrogenase family.</text>
</comment>
<keyword evidence="3" id="KW-0560">Oxidoreductase</keyword>
<proteinExistence type="inferred from homology"/>
<dbReference type="InterPro" id="IPR020843">
    <property type="entry name" value="ER"/>
</dbReference>
<dbReference type="Gene3D" id="3.90.180.10">
    <property type="entry name" value="Medium-chain alcohol dehydrogenases, catalytic domain"/>
    <property type="match status" value="1"/>
</dbReference>
<dbReference type="InterPro" id="IPR002328">
    <property type="entry name" value="ADH_Zn_CS"/>
</dbReference>
<evidence type="ECO:0000256" key="2">
    <source>
        <dbReference type="ARBA" id="ARBA00022833"/>
    </source>
</evidence>
<dbReference type="Pfam" id="PF08240">
    <property type="entry name" value="ADH_N"/>
    <property type="match status" value="1"/>
</dbReference>
<dbReference type="PANTHER" id="PTHR43401">
    <property type="entry name" value="L-THREONINE 3-DEHYDROGENASE"/>
    <property type="match status" value="1"/>
</dbReference>
<dbReference type="PROSITE" id="PS00059">
    <property type="entry name" value="ADH_ZINC"/>
    <property type="match status" value="1"/>
</dbReference>
<comment type="cofactor">
    <cofactor evidence="4">
        <name>Zn(2+)</name>
        <dbReference type="ChEBI" id="CHEBI:29105"/>
    </cofactor>
</comment>
<dbReference type="Proteomes" id="UP000515909">
    <property type="component" value="Chromosome"/>
</dbReference>
<gene>
    <name evidence="6" type="ORF">HCR03_01550</name>
</gene>
<dbReference type="CDD" id="cd08261">
    <property type="entry name" value="Zn_ADH7"/>
    <property type="match status" value="1"/>
</dbReference>